<dbReference type="Proteomes" id="UP000661607">
    <property type="component" value="Unassembled WGS sequence"/>
</dbReference>
<accession>A0ABR9KGQ7</accession>
<protein>
    <submittedName>
        <fullName evidence="2">Vancomycin resistance protein YoaR</fullName>
    </submittedName>
</protein>
<feature type="domain" description="YoaR-like putative peptidoglycan binding" evidence="1">
    <location>
        <begin position="218"/>
        <end position="324"/>
    </location>
</feature>
<dbReference type="InterPro" id="IPR007391">
    <property type="entry name" value="Vancomycin_resist_VanW"/>
</dbReference>
<evidence type="ECO:0000313" key="3">
    <source>
        <dbReference type="Proteomes" id="UP000661607"/>
    </source>
</evidence>
<dbReference type="RefSeq" id="WP_192776161.1">
    <property type="nucleotide sequence ID" value="NZ_BAAASY010000020.1"/>
</dbReference>
<dbReference type="PANTHER" id="PTHR35788">
    <property type="entry name" value="EXPORTED PROTEIN-RELATED"/>
    <property type="match status" value="1"/>
</dbReference>
<dbReference type="EMBL" id="JADBEF010000001">
    <property type="protein sequence ID" value="MBE1561199.1"/>
    <property type="molecule type" value="Genomic_DNA"/>
</dbReference>
<dbReference type="InterPro" id="IPR022029">
    <property type="entry name" value="YoaR-like_PG-bd"/>
</dbReference>
<feature type="domain" description="YoaR-like putative peptidoglycan binding" evidence="1">
    <location>
        <begin position="89"/>
        <end position="188"/>
    </location>
</feature>
<organism evidence="2 3">
    <name type="scientific">Nonomuraea africana</name>
    <dbReference type="NCBI Taxonomy" id="46171"/>
    <lineage>
        <taxon>Bacteria</taxon>
        <taxon>Bacillati</taxon>
        <taxon>Actinomycetota</taxon>
        <taxon>Actinomycetes</taxon>
        <taxon>Streptosporangiales</taxon>
        <taxon>Streptosporangiaceae</taxon>
        <taxon>Nonomuraea</taxon>
    </lineage>
</organism>
<sequence>MRLPFLRRTPRGRRRWVAVVIVLILVPVLGYAATAVALAGEVPPRTRVAGVDIGGLSSADAEAKLVRELSGRAAAPLTLDAADTEVRVRPGDLGLALDAAATVAAARDGSMTPVGVARSLFGQRDLRPQVTIDRRRLAAAVADVAKKVDRAPREGGVAYRGLTPEPVLPKDGRRLDREGAARAVQQAYLVGSGAITVPVRTVAPRVSAERVREVAATSAREAVAAPLTLTSGNREAELSPQRIAARLRYVPDGRGGLRPRFDASDLAADLDAKLVDEDRRPRDASFEISAGVPKVMPSRTGTGVDVAALGPAVSAALSRNGSRSVEAPMRATEPRLTTEKAAGLGIKEKVGSFTTRHPCCAPRVTNIHRIADLVDGHVVLPGETFSLNEAVGRRDRARGFVEAPMILNNRFVNDVGGGVSQFATTMFNAVFFGGFEDVQHVPHQYYISRYPAGREATVSYPQPDLRWRNDSPYGVLITTSYTRTSITVQFWSTKRFEIESESSPRYDVRDFPSLRESGPECIPMGGVEGFKIDVWRIFKKDGETVRKQKFHTVYAPEPRLECD</sequence>
<proteinExistence type="predicted"/>
<dbReference type="InterPro" id="IPR052913">
    <property type="entry name" value="Glycopeptide_resist_protein"/>
</dbReference>
<dbReference type="PANTHER" id="PTHR35788:SF1">
    <property type="entry name" value="EXPORTED PROTEIN"/>
    <property type="match status" value="1"/>
</dbReference>
<reference evidence="2 3" key="1">
    <citation type="submission" date="2020-10" db="EMBL/GenBank/DDBJ databases">
        <title>Sequencing the genomes of 1000 actinobacteria strains.</title>
        <authorList>
            <person name="Klenk H.-P."/>
        </authorList>
    </citation>
    <scope>NUCLEOTIDE SEQUENCE [LARGE SCALE GENOMIC DNA]</scope>
    <source>
        <strain evidence="2 3">DSM 43748</strain>
    </source>
</reference>
<dbReference type="Pfam" id="PF04294">
    <property type="entry name" value="VanW"/>
    <property type="match status" value="1"/>
</dbReference>
<gene>
    <name evidence="2" type="ORF">H4W81_003978</name>
</gene>
<evidence type="ECO:0000259" key="1">
    <source>
        <dbReference type="Pfam" id="PF12229"/>
    </source>
</evidence>
<comment type="caution">
    <text evidence="2">The sequence shown here is derived from an EMBL/GenBank/DDBJ whole genome shotgun (WGS) entry which is preliminary data.</text>
</comment>
<name>A0ABR9KGQ7_9ACTN</name>
<dbReference type="Pfam" id="PF12229">
    <property type="entry name" value="PG_binding_4"/>
    <property type="match status" value="2"/>
</dbReference>
<evidence type="ECO:0000313" key="2">
    <source>
        <dbReference type="EMBL" id="MBE1561199.1"/>
    </source>
</evidence>
<keyword evidence="3" id="KW-1185">Reference proteome</keyword>